<evidence type="ECO:0000256" key="1">
    <source>
        <dbReference type="SAM" id="MobiDB-lite"/>
    </source>
</evidence>
<name>A0A507D6X1_9FUNG</name>
<reference evidence="2 3" key="1">
    <citation type="journal article" date="2019" name="Sci. Rep.">
        <title>Comparative genomics of chytrid fungi reveal insights into the obligate biotrophic and pathogenic lifestyle of Synchytrium endobioticum.</title>
        <authorList>
            <person name="van de Vossenberg B.T.L.H."/>
            <person name="Warris S."/>
            <person name="Nguyen H.D.T."/>
            <person name="van Gent-Pelzer M.P.E."/>
            <person name="Joly D.L."/>
            <person name="van de Geest H.C."/>
            <person name="Bonants P.J.M."/>
            <person name="Smith D.S."/>
            <person name="Levesque C.A."/>
            <person name="van der Lee T.A.J."/>
        </authorList>
    </citation>
    <scope>NUCLEOTIDE SEQUENCE [LARGE SCALE GENOMIC DNA]</scope>
    <source>
        <strain evidence="2 3">MB42</strain>
    </source>
</reference>
<sequence>MFCIALCEHSKRIFIHFVLAKSSTPKRQVKVMTQIYSNNGRLPDVLERLLRPTQSETDMISDNIAMPCTQFTISEAMKHASEYYAEDASIVYLPTGMGASPAGPSIREFCNNYLHQTRDLIEEQLISTMNDGKMMMTESILTVIHESNMDWLLPNVKPTNKRILVPMTTIATLDDDGRIQRQRSYFDQASVLKQVGILPQSLFCKANGLETTLPVLNGRIADLVKGSACLNTLIGNDKAAGLSTAQVSDATSPRCKKNSAAPAHGILPHARDEQVPHASSVIPQGDAPVANHRNVQAPGGKGMSAVFGGEADAEVIRPSTRGHHAPGGDTHFNIFAEATPLPVRSSVSVDPQRNKNNVNVFSDNASVAPRQFNSKRDPNWLSGASIGGDTRPCTPHSAKKMNPNAENNKSHFDFGGGKAEAEDEPEWANGKRLFADVSRRSSIGFHDAGMTPVTEKTEDVKAAGIARHDRNVRSDDSAAYIRPSSRVLNVPGGRSTFQFG</sequence>
<gene>
    <name evidence="2" type="ORF">SeMB42_g03462</name>
</gene>
<dbReference type="AlphaFoldDB" id="A0A507D6X1"/>
<evidence type="ECO:0008006" key="4">
    <source>
        <dbReference type="Google" id="ProtNLM"/>
    </source>
</evidence>
<accession>A0A507D6X1</accession>
<proteinExistence type="predicted"/>
<dbReference type="Proteomes" id="UP000317494">
    <property type="component" value="Unassembled WGS sequence"/>
</dbReference>
<organism evidence="2 3">
    <name type="scientific">Synchytrium endobioticum</name>
    <dbReference type="NCBI Taxonomy" id="286115"/>
    <lineage>
        <taxon>Eukaryota</taxon>
        <taxon>Fungi</taxon>
        <taxon>Fungi incertae sedis</taxon>
        <taxon>Chytridiomycota</taxon>
        <taxon>Chytridiomycota incertae sedis</taxon>
        <taxon>Chytridiomycetes</taxon>
        <taxon>Synchytriales</taxon>
        <taxon>Synchytriaceae</taxon>
        <taxon>Synchytrium</taxon>
    </lineage>
</organism>
<dbReference type="GO" id="GO:0030638">
    <property type="term" value="P:polyketide metabolic process"/>
    <property type="evidence" value="ECO:0007669"/>
    <property type="project" value="InterPro"/>
</dbReference>
<protein>
    <recommendedName>
        <fullName evidence="4">SnoaL-like domain-containing protein</fullName>
    </recommendedName>
</protein>
<dbReference type="STRING" id="286115.A0A507D6X1"/>
<dbReference type="PANTHER" id="PTHR38436:SF3">
    <property type="entry name" value="CARBOXYMETHYLENEBUTENOLIDASE-RELATED"/>
    <property type="match status" value="1"/>
</dbReference>
<dbReference type="SUPFAM" id="SSF54427">
    <property type="entry name" value="NTF2-like"/>
    <property type="match status" value="1"/>
</dbReference>
<dbReference type="Gene3D" id="3.10.450.50">
    <property type="match status" value="1"/>
</dbReference>
<dbReference type="InterPro" id="IPR009959">
    <property type="entry name" value="Cyclase_SnoaL-like"/>
</dbReference>
<comment type="caution">
    <text evidence="2">The sequence shown here is derived from an EMBL/GenBank/DDBJ whole genome shotgun (WGS) entry which is preliminary data.</text>
</comment>
<dbReference type="VEuPathDB" id="FungiDB:SeMB42_g03462"/>
<feature type="region of interest" description="Disordered" evidence="1">
    <location>
        <begin position="370"/>
        <end position="425"/>
    </location>
</feature>
<evidence type="ECO:0000313" key="3">
    <source>
        <dbReference type="Proteomes" id="UP000317494"/>
    </source>
</evidence>
<dbReference type="EMBL" id="QEAN01000123">
    <property type="protein sequence ID" value="TPX47095.1"/>
    <property type="molecule type" value="Genomic_DNA"/>
</dbReference>
<evidence type="ECO:0000313" key="2">
    <source>
        <dbReference type="EMBL" id="TPX47095.1"/>
    </source>
</evidence>
<dbReference type="PANTHER" id="PTHR38436">
    <property type="entry name" value="POLYKETIDE CYCLASE SNOAL-LIKE DOMAIN"/>
    <property type="match status" value="1"/>
</dbReference>
<keyword evidence="3" id="KW-1185">Reference proteome</keyword>
<dbReference type="InterPro" id="IPR032710">
    <property type="entry name" value="NTF2-like_dom_sf"/>
</dbReference>